<feature type="domain" description="FAD/NAD(P)-binding" evidence="13">
    <location>
        <begin position="285"/>
        <end position="580"/>
    </location>
</feature>
<feature type="active site" description="Tele-phosphohistidine intermediate" evidence="8 9">
    <location>
        <position position="17"/>
    </location>
</feature>
<protein>
    <recommendedName>
        <fullName evidence="8">2,3-bisphosphoglycerate-dependent phosphoglycerate mutase</fullName>
        <shortName evidence="8">BPG-dependent PGAM</shortName>
        <shortName evidence="8">PGAM</shortName>
        <shortName evidence="8">Phosphoglyceromutase</shortName>
        <shortName evidence="8">dPGM</shortName>
        <ecNumber evidence="8">5.4.2.11</ecNumber>
    </recommendedName>
</protein>
<dbReference type="EC" id="5.4.2.11" evidence="8"/>
<evidence type="ECO:0000256" key="1">
    <source>
        <dbReference type="ARBA" id="ARBA00001974"/>
    </source>
</evidence>
<dbReference type="InterPro" id="IPR029033">
    <property type="entry name" value="His_PPase_superfam"/>
</dbReference>
<evidence type="ECO:0000256" key="7">
    <source>
        <dbReference type="ARBA" id="ARBA00023235"/>
    </source>
</evidence>
<feature type="binding site" evidence="8 10">
    <location>
        <begin position="16"/>
        <end position="23"/>
    </location>
    <ligand>
        <name>substrate</name>
    </ligand>
</feature>
<dbReference type="EMBL" id="FOUY01000041">
    <property type="protein sequence ID" value="SFO28729.1"/>
    <property type="molecule type" value="Genomic_DNA"/>
</dbReference>
<accession>A0A1I5FYJ9</accession>
<dbReference type="SMART" id="SM00855">
    <property type="entry name" value="PGAM"/>
    <property type="match status" value="1"/>
</dbReference>
<dbReference type="GO" id="GO:0005737">
    <property type="term" value="C:cytoplasm"/>
    <property type="evidence" value="ECO:0007669"/>
    <property type="project" value="TreeGrafter"/>
</dbReference>
<gene>
    <name evidence="8" type="primary">gpmA</name>
    <name evidence="15" type="ORF">SAMN05216207_104150</name>
</gene>
<dbReference type="PRINTS" id="PR00411">
    <property type="entry name" value="PNDRDTASEI"/>
</dbReference>
<dbReference type="InterPro" id="IPR036188">
    <property type="entry name" value="FAD/NAD-bd_sf"/>
</dbReference>
<comment type="similarity">
    <text evidence="2 8">Belongs to the phosphoglycerate mutase family. BPG-dependent PGAM subfamily.</text>
</comment>
<dbReference type="AlphaFoldDB" id="A0A1I5FYJ9"/>
<feature type="active site" description="Proton donor/acceptor" evidence="8 9">
    <location>
        <position position="98"/>
    </location>
</feature>
<dbReference type="GO" id="GO:0006094">
    <property type="term" value="P:gluconeogenesis"/>
    <property type="evidence" value="ECO:0007669"/>
    <property type="project" value="UniProtKB-UniRule"/>
</dbReference>
<keyword evidence="3" id="KW-0285">Flavoprotein</keyword>
<name>A0A1I5FYJ9_PSUAM</name>
<dbReference type="STRING" id="260086.SAMN05216207_104150"/>
<keyword evidence="5" id="KW-0560">Oxidoreductase</keyword>
<evidence type="ECO:0000259" key="14">
    <source>
        <dbReference type="Pfam" id="PF14759"/>
    </source>
</evidence>
<evidence type="ECO:0000256" key="6">
    <source>
        <dbReference type="ARBA" id="ARBA00023152"/>
    </source>
</evidence>
<keyword evidence="7 8" id="KW-0413">Isomerase</keyword>
<comment type="catalytic activity">
    <reaction evidence="8">
        <text>(2R)-2-phosphoglycerate = (2R)-3-phosphoglycerate</text>
        <dbReference type="Rhea" id="RHEA:15901"/>
        <dbReference type="ChEBI" id="CHEBI:58272"/>
        <dbReference type="ChEBI" id="CHEBI:58289"/>
        <dbReference type="EC" id="5.4.2.11"/>
    </reaction>
</comment>
<dbReference type="GO" id="GO:0004619">
    <property type="term" value="F:phosphoglycerate mutase activity"/>
    <property type="evidence" value="ECO:0007669"/>
    <property type="project" value="UniProtKB-UniRule"/>
</dbReference>
<evidence type="ECO:0000313" key="16">
    <source>
        <dbReference type="Proteomes" id="UP000199614"/>
    </source>
</evidence>
<evidence type="ECO:0000256" key="9">
    <source>
        <dbReference type="PIRSR" id="PIRSR613078-1"/>
    </source>
</evidence>
<evidence type="ECO:0000256" key="11">
    <source>
        <dbReference type="PIRSR" id="PIRSR613078-3"/>
    </source>
</evidence>
<evidence type="ECO:0000256" key="10">
    <source>
        <dbReference type="PIRSR" id="PIRSR613078-2"/>
    </source>
</evidence>
<keyword evidence="8" id="KW-0312">Gluconeogenesis</keyword>
<comment type="function">
    <text evidence="8">Catalyzes the interconversion of 2-phosphoglycerate and 3-phosphoglycerate.</text>
</comment>
<sequence length="701" mass="74458">MSRSAARPGSTLILLRHGHSEGNRTGAFSGWLDVPLSPRGRVEAARAGSLLLDHGCAPAVVHTSVLDRSVRTAKLVVDVLAQAGLPRPSIARTWRLNERHYGALQGRDRREILKRFGEDQVHRWRRSYREAPPPLDPDDPAHPTADPRYAAVPRELLPATESLADVCARLNGYWPVIAADLRAGRTVLVVGHSNSLRALCLLLDGLAEAEVEGLNLPTGVPLRYLLGPDLRPRRPGGEYLDPDAAKTGIAEVVAQGTKNHVAAGDRRGERSMQSANRHAGTPGTAIVGASVGGVRTAQALRATGYEHEIVLVGEEAALPYDKPPLSKAVLAGTRGVEDIVLLSREEAEALGIRLELGRAAVGVDRDEREVELSDGTRLPFSDLVVATGARARPSPWGTPAGVHVLRSADDAMALGEDLRRGGHLVVIGAGFVGAEVAASARTLGVAEVTVVDPVPVPLSRVLNPEIAEIVGALHRDRGVATRFGVGVDGIEESGAGLTVRLSDGSRIPADTVVVGIGAVPNDEWLAGSGISRADGVLCDAHSRSIDDPHVWAVGDVARWHHPDRAHPVRVEHWTNAVEQATCVAHNIAHPDDLHVHAPLEYVWSDQYDWKLQLVGRTGGALAFERVDGADPTRSFAVLYSDADATFVGALTVNWPRALVACRRTLGRGGASLAAAREALLSGTSRSALGDRRHPSLPAAGQ</sequence>
<dbReference type="PANTHER" id="PTHR43557">
    <property type="entry name" value="APOPTOSIS-INDUCING FACTOR 1"/>
    <property type="match status" value="1"/>
</dbReference>
<dbReference type="SUPFAM" id="SSF55424">
    <property type="entry name" value="FAD/NAD-linked reductases, dimerisation (C-terminal) domain"/>
    <property type="match status" value="1"/>
</dbReference>
<dbReference type="InterPro" id="IPR005952">
    <property type="entry name" value="Phosphogly_mut1"/>
</dbReference>
<dbReference type="InterPro" id="IPR013078">
    <property type="entry name" value="His_Pase_superF_clade-1"/>
</dbReference>
<comment type="caution">
    <text evidence="8">Lacks conserved residue(s) required for the propagation of feature annotation.</text>
</comment>
<evidence type="ECO:0000259" key="13">
    <source>
        <dbReference type="Pfam" id="PF07992"/>
    </source>
</evidence>
<dbReference type="InterPro" id="IPR028202">
    <property type="entry name" value="Reductase_C"/>
</dbReference>
<evidence type="ECO:0000313" key="15">
    <source>
        <dbReference type="EMBL" id="SFO28729.1"/>
    </source>
</evidence>
<feature type="site" description="Transition state stabilizer" evidence="8 11">
    <location>
        <position position="192"/>
    </location>
</feature>
<dbReference type="NCBIfam" id="TIGR01258">
    <property type="entry name" value="pgm_1"/>
    <property type="match status" value="1"/>
</dbReference>
<feature type="domain" description="Reductase C-terminal" evidence="14">
    <location>
        <begin position="601"/>
        <end position="670"/>
    </location>
</feature>
<dbReference type="InterPro" id="IPR023753">
    <property type="entry name" value="FAD/NAD-binding_dom"/>
</dbReference>
<dbReference type="HAMAP" id="MF_01039">
    <property type="entry name" value="PGAM_GpmA"/>
    <property type="match status" value="1"/>
</dbReference>
<proteinExistence type="inferred from homology"/>
<comment type="pathway">
    <text evidence="8">Carbohydrate degradation; glycolysis; pyruvate from D-glyceraldehyde 3-phosphate: step 3/5.</text>
</comment>
<dbReference type="PRINTS" id="PR00368">
    <property type="entry name" value="FADPNR"/>
</dbReference>
<keyword evidence="6 8" id="KW-0324">Glycolysis</keyword>
<comment type="cofactor">
    <cofactor evidence="1">
        <name>FAD</name>
        <dbReference type="ChEBI" id="CHEBI:57692"/>
    </cofactor>
</comment>
<dbReference type="UniPathway" id="UPA00109">
    <property type="reaction ID" value="UER00186"/>
</dbReference>
<dbReference type="PANTHER" id="PTHR43557:SF2">
    <property type="entry name" value="RIESKE DOMAIN-CONTAINING PROTEIN-RELATED"/>
    <property type="match status" value="1"/>
</dbReference>
<dbReference type="Pfam" id="PF07992">
    <property type="entry name" value="Pyr_redox_2"/>
    <property type="match status" value="1"/>
</dbReference>
<evidence type="ECO:0000256" key="5">
    <source>
        <dbReference type="ARBA" id="ARBA00023002"/>
    </source>
</evidence>
<feature type="binding site" evidence="8 10">
    <location>
        <begin position="125"/>
        <end position="126"/>
    </location>
    <ligand>
        <name>substrate</name>
    </ligand>
</feature>
<dbReference type="InterPro" id="IPR016156">
    <property type="entry name" value="FAD/NAD-linked_Rdtase_dimer_sf"/>
</dbReference>
<dbReference type="Proteomes" id="UP000199614">
    <property type="component" value="Unassembled WGS sequence"/>
</dbReference>
<keyword evidence="16" id="KW-1185">Reference proteome</keyword>
<feature type="binding site" evidence="8 10">
    <location>
        <position position="68"/>
    </location>
    <ligand>
        <name>substrate</name>
    </ligand>
</feature>
<organism evidence="15 16">
    <name type="scientific">Pseudonocardia ammonioxydans</name>
    <dbReference type="NCBI Taxonomy" id="260086"/>
    <lineage>
        <taxon>Bacteria</taxon>
        <taxon>Bacillati</taxon>
        <taxon>Actinomycetota</taxon>
        <taxon>Actinomycetes</taxon>
        <taxon>Pseudonocardiales</taxon>
        <taxon>Pseudonocardiaceae</taxon>
        <taxon>Pseudonocardia</taxon>
    </lineage>
</organism>
<evidence type="ECO:0000256" key="12">
    <source>
        <dbReference type="SAM" id="MobiDB-lite"/>
    </source>
</evidence>
<feature type="binding site" evidence="8 10">
    <location>
        <begin position="98"/>
        <end position="101"/>
    </location>
    <ligand>
        <name>substrate</name>
    </ligand>
</feature>
<dbReference type="GO" id="GO:0006096">
    <property type="term" value="P:glycolytic process"/>
    <property type="evidence" value="ECO:0007669"/>
    <property type="project" value="UniProtKB-UniRule"/>
</dbReference>
<dbReference type="Gene3D" id="3.50.50.60">
    <property type="entry name" value="FAD/NAD(P)-binding domain"/>
    <property type="match status" value="2"/>
</dbReference>
<dbReference type="GO" id="GO:0016651">
    <property type="term" value="F:oxidoreductase activity, acting on NAD(P)H"/>
    <property type="evidence" value="ECO:0007669"/>
    <property type="project" value="TreeGrafter"/>
</dbReference>
<evidence type="ECO:0000256" key="4">
    <source>
        <dbReference type="ARBA" id="ARBA00022827"/>
    </source>
</evidence>
<feature type="region of interest" description="Disordered" evidence="12">
    <location>
        <begin position="128"/>
        <end position="147"/>
    </location>
</feature>
<evidence type="ECO:0000256" key="3">
    <source>
        <dbReference type="ARBA" id="ARBA00022630"/>
    </source>
</evidence>
<dbReference type="Gene3D" id="3.30.390.30">
    <property type="match status" value="1"/>
</dbReference>
<reference evidence="15 16" key="1">
    <citation type="submission" date="2016-10" db="EMBL/GenBank/DDBJ databases">
        <authorList>
            <person name="de Groot N.N."/>
        </authorList>
    </citation>
    <scope>NUCLEOTIDE SEQUENCE [LARGE SCALE GENOMIC DNA]</scope>
    <source>
        <strain evidence="15 16">CGMCC 4.1877</strain>
    </source>
</reference>
<keyword evidence="4" id="KW-0274">FAD</keyword>
<feature type="binding site" evidence="8 10">
    <location>
        <begin position="29"/>
        <end position="30"/>
    </location>
    <ligand>
        <name>substrate</name>
    </ligand>
</feature>
<dbReference type="Pfam" id="PF00300">
    <property type="entry name" value="His_Phos_1"/>
    <property type="match status" value="1"/>
</dbReference>
<evidence type="ECO:0000256" key="2">
    <source>
        <dbReference type="ARBA" id="ARBA00006717"/>
    </source>
</evidence>
<evidence type="ECO:0000256" key="8">
    <source>
        <dbReference type="HAMAP-Rule" id="MF_01039"/>
    </source>
</evidence>
<dbReference type="SUPFAM" id="SSF51905">
    <property type="entry name" value="FAD/NAD(P)-binding domain"/>
    <property type="match status" value="2"/>
</dbReference>
<dbReference type="SUPFAM" id="SSF53254">
    <property type="entry name" value="Phosphoglycerate mutase-like"/>
    <property type="match status" value="1"/>
</dbReference>
<dbReference type="Gene3D" id="3.40.50.1240">
    <property type="entry name" value="Phosphoglycerate mutase-like"/>
    <property type="match status" value="1"/>
</dbReference>
<dbReference type="InterPro" id="IPR050446">
    <property type="entry name" value="FAD-oxidoreductase/Apoptosis"/>
</dbReference>
<dbReference type="CDD" id="cd07067">
    <property type="entry name" value="HP_PGM_like"/>
    <property type="match status" value="1"/>
</dbReference>
<dbReference type="Pfam" id="PF14759">
    <property type="entry name" value="Reductase_C"/>
    <property type="match status" value="1"/>
</dbReference>